<sequence length="135" mass="15460">MAAVQRQERKAKAGRIYQAVTTDFYTVGEFGPVLRVPWVSFFIFSIGLFAWSFLHDDVQRVYGGPVWFWSWVGYLLVSAYLSPRLWHDVDLAMMALVAIIFLPCLWFMALWVPAIVFVLVSVVSLMLSPILGRIL</sequence>
<keyword evidence="1" id="KW-1133">Transmembrane helix</keyword>
<keyword evidence="3" id="KW-1185">Reference proteome</keyword>
<feature type="transmembrane region" description="Helical" evidence="1">
    <location>
        <begin position="89"/>
        <end position="108"/>
    </location>
</feature>
<keyword evidence="1" id="KW-0812">Transmembrane</keyword>
<protein>
    <submittedName>
        <fullName evidence="2">Uncharacterized protein</fullName>
    </submittedName>
</protein>
<evidence type="ECO:0000313" key="2">
    <source>
        <dbReference type="EMBL" id="KFI25688.1"/>
    </source>
</evidence>
<accession>A0A086XUI8</accession>
<evidence type="ECO:0000313" key="3">
    <source>
        <dbReference type="Proteomes" id="UP000028826"/>
    </source>
</evidence>
<organism evidence="2 3">
    <name type="scientific">Haematobacter massiliensis</name>
    <dbReference type="NCBI Taxonomy" id="195105"/>
    <lineage>
        <taxon>Bacteria</taxon>
        <taxon>Pseudomonadati</taxon>
        <taxon>Pseudomonadota</taxon>
        <taxon>Alphaproteobacteria</taxon>
        <taxon>Rhodobacterales</taxon>
        <taxon>Paracoccaceae</taxon>
        <taxon>Haematobacter</taxon>
    </lineage>
</organism>
<proteinExistence type="predicted"/>
<dbReference type="EMBL" id="JGYG01000023">
    <property type="protein sequence ID" value="KFI25688.1"/>
    <property type="molecule type" value="Genomic_DNA"/>
</dbReference>
<feature type="transmembrane region" description="Helical" evidence="1">
    <location>
        <begin position="36"/>
        <end position="54"/>
    </location>
</feature>
<evidence type="ECO:0000256" key="1">
    <source>
        <dbReference type="SAM" id="Phobius"/>
    </source>
</evidence>
<gene>
    <name evidence="2" type="ORF">CN97_07820</name>
</gene>
<reference evidence="2 3" key="1">
    <citation type="submission" date="2014-03" db="EMBL/GenBank/DDBJ databases">
        <title>Genome of Haematobacter massiliensis CCUG 47968.</title>
        <authorList>
            <person name="Wang D."/>
            <person name="Wang G."/>
        </authorList>
    </citation>
    <scope>NUCLEOTIDE SEQUENCE [LARGE SCALE GENOMIC DNA]</scope>
    <source>
        <strain evidence="2 3">CCUG 47968</strain>
    </source>
</reference>
<comment type="caution">
    <text evidence="2">The sequence shown here is derived from an EMBL/GenBank/DDBJ whole genome shotgun (WGS) entry which is preliminary data.</text>
</comment>
<keyword evidence="1" id="KW-0472">Membrane</keyword>
<dbReference type="STRING" id="195105.CN97_07820"/>
<dbReference type="Proteomes" id="UP000028826">
    <property type="component" value="Unassembled WGS sequence"/>
</dbReference>
<feature type="transmembrane region" description="Helical" evidence="1">
    <location>
        <begin position="66"/>
        <end position="82"/>
    </location>
</feature>
<name>A0A086XUI8_9RHOB</name>
<dbReference type="AlphaFoldDB" id="A0A086XUI8"/>